<evidence type="ECO:0000313" key="3">
    <source>
        <dbReference type="Proteomes" id="UP000299794"/>
    </source>
</evidence>
<keyword evidence="1" id="KW-0812">Transmembrane</keyword>
<organism evidence="2 3">
    <name type="scientific">Planktothrix agardhii CCAP 1459/11A</name>
    <dbReference type="NCBI Taxonomy" id="282420"/>
    <lineage>
        <taxon>Bacteria</taxon>
        <taxon>Bacillati</taxon>
        <taxon>Cyanobacteriota</taxon>
        <taxon>Cyanophyceae</taxon>
        <taxon>Oscillatoriophycideae</taxon>
        <taxon>Oscillatoriales</taxon>
        <taxon>Microcoleaceae</taxon>
        <taxon>Planktothrix</taxon>
    </lineage>
</organism>
<name>A0A4P5ZDW4_PLAAG</name>
<protein>
    <recommendedName>
        <fullName evidence="4">Transmembrane protein</fullName>
    </recommendedName>
</protein>
<feature type="transmembrane region" description="Helical" evidence="1">
    <location>
        <begin position="77"/>
        <end position="109"/>
    </location>
</feature>
<feature type="transmembrane region" description="Helical" evidence="1">
    <location>
        <begin position="12"/>
        <end position="40"/>
    </location>
</feature>
<keyword evidence="1" id="KW-0472">Membrane</keyword>
<gene>
    <name evidence="2" type="ORF">PA905_21810</name>
</gene>
<dbReference type="EMBL" id="BJCD01000041">
    <property type="protein sequence ID" value="GDZ94228.1"/>
    <property type="molecule type" value="Genomic_DNA"/>
</dbReference>
<reference evidence="3" key="1">
    <citation type="submission" date="2019-02" db="EMBL/GenBank/DDBJ databases">
        <title>Draft genome sequence of Planktothrix agardhii NIES-905.</title>
        <authorList>
            <person name="Yamaguchi H."/>
            <person name="Suzuki S."/>
            <person name="Kawachi M."/>
        </authorList>
    </citation>
    <scope>NUCLEOTIDE SEQUENCE [LARGE SCALE GENOMIC DNA]</scope>
    <source>
        <strain evidence="3">CCAP 1459/11A</strain>
    </source>
</reference>
<dbReference type="Proteomes" id="UP000299794">
    <property type="component" value="Unassembled WGS sequence"/>
</dbReference>
<feature type="transmembrane region" description="Helical" evidence="1">
    <location>
        <begin position="121"/>
        <end position="138"/>
    </location>
</feature>
<evidence type="ECO:0000256" key="1">
    <source>
        <dbReference type="SAM" id="Phobius"/>
    </source>
</evidence>
<feature type="transmembrane region" description="Helical" evidence="1">
    <location>
        <begin position="144"/>
        <end position="166"/>
    </location>
</feature>
<feature type="transmembrane region" description="Helical" evidence="1">
    <location>
        <begin position="252"/>
        <end position="269"/>
    </location>
</feature>
<feature type="transmembrane region" description="Helical" evidence="1">
    <location>
        <begin position="306"/>
        <end position="327"/>
    </location>
</feature>
<feature type="transmembrane region" description="Helical" evidence="1">
    <location>
        <begin position="339"/>
        <end position="359"/>
    </location>
</feature>
<feature type="transmembrane region" description="Helical" evidence="1">
    <location>
        <begin position="379"/>
        <end position="400"/>
    </location>
</feature>
<sequence>MAQKSSSIITFPAVILWLMYLIPILGVTGFIICFGVNIPFYDQWVVPALFEKTATGTLQFKDLFELHNNHRILFPRLIFIALGFISSWNIKLELFFSLGLAILTFILLYKISANTSKNQNYFFHFTNLLTALIFFSLAQSENWLWGFQIAIFLINFCVILSCFILIPIPDKNSTLLVSPISKGGQGGVKSVILLIIIGLTQNQIKPKTKLLLAAILCLIASFSSAQGLMSWLALIPSVIVISKSGNQRRKYLIFWMTLFLSSSLIYSIGYTQEPKIINLSLLEKLFTFIQFFFNVIAAPVTNSQNFSIWIGIIIILNFIVLGSYCLINLKNKKYLIKLCSPWFSIGIFSILCSIVITLGRYDYGANYAIYTSRYTTHSLLLIIAVIQLWFIMISEGNFYLKNYYPKLIYSFIGGILVCLIAVKSEIAIAQAQTDVINKQRGETCLELINYLEDSQFFKTHPERCLLRLSKTTWWIQDGVKQLQGVNLRNWANNITFKTESEQLYGYIDFPLFGDQPLKLKPKDDLTLKGWAIFPQQQNQPQLVFFSRGNQQTFFANANVGLNSPDIAQVLNSPLYNYARWEVTISTVQLDNDLGNTKVKAWVYNPDGNEFIPLKGEVNIILEKN</sequence>
<feature type="transmembrane region" description="Helical" evidence="1">
    <location>
        <begin position="210"/>
        <end position="232"/>
    </location>
</feature>
<dbReference type="AlphaFoldDB" id="A0A4P5ZDW4"/>
<proteinExistence type="predicted"/>
<comment type="caution">
    <text evidence="2">The sequence shown here is derived from an EMBL/GenBank/DDBJ whole genome shotgun (WGS) entry which is preliminary data.</text>
</comment>
<accession>A0A4P5ZDW4</accession>
<evidence type="ECO:0008006" key="4">
    <source>
        <dbReference type="Google" id="ProtNLM"/>
    </source>
</evidence>
<keyword evidence="1" id="KW-1133">Transmembrane helix</keyword>
<feature type="transmembrane region" description="Helical" evidence="1">
    <location>
        <begin position="407"/>
        <end position="429"/>
    </location>
</feature>
<feature type="transmembrane region" description="Helical" evidence="1">
    <location>
        <begin position="281"/>
        <end position="300"/>
    </location>
</feature>
<dbReference type="RefSeq" id="WP_141294382.1">
    <property type="nucleotide sequence ID" value="NZ_BJCD01000041.1"/>
</dbReference>
<evidence type="ECO:0000313" key="2">
    <source>
        <dbReference type="EMBL" id="GDZ94228.1"/>
    </source>
</evidence>